<dbReference type="AlphaFoldDB" id="A0A545T4X3"/>
<dbReference type="SUPFAM" id="SSF46785">
    <property type="entry name" value="Winged helix' DNA-binding domain"/>
    <property type="match status" value="1"/>
</dbReference>
<accession>A0A545T4X3</accession>
<evidence type="ECO:0000259" key="1">
    <source>
        <dbReference type="PROSITE" id="PS51462"/>
    </source>
</evidence>
<dbReference type="Proteomes" id="UP000317839">
    <property type="component" value="Unassembled WGS sequence"/>
</dbReference>
<dbReference type="PANTHER" id="PTHR43736:SF4">
    <property type="entry name" value="SLR1690 PROTEIN"/>
    <property type="match status" value="1"/>
</dbReference>
<dbReference type="EMBL" id="VIKR01000005">
    <property type="protein sequence ID" value="TQV72235.1"/>
    <property type="molecule type" value="Genomic_DNA"/>
</dbReference>
<dbReference type="CDD" id="cd18873">
    <property type="entry name" value="NUDIX_NadM_like"/>
    <property type="match status" value="1"/>
</dbReference>
<name>A0A545T4X3_9GAMM</name>
<dbReference type="GO" id="GO:0016787">
    <property type="term" value="F:hydrolase activity"/>
    <property type="evidence" value="ECO:0007669"/>
    <property type="project" value="UniProtKB-KW"/>
</dbReference>
<gene>
    <name evidence="2" type="ORF">FLL45_18630</name>
</gene>
<dbReference type="InterPro" id="IPR036390">
    <property type="entry name" value="WH_DNA-bd_sf"/>
</dbReference>
<dbReference type="Gene3D" id="1.10.10.10">
    <property type="entry name" value="Winged helix-like DNA-binding domain superfamily/Winged helix DNA-binding domain"/>
    <property type="match status" value="1"/>
</dbReference>
<reference evidence="2 3" key="1">
    <citation type="submission" date="2019-06" db="EMBL/GenBank/DDBJ databases">
        <title>Draft genome of Aliikangiella marina GYP-15.</title>
        <authorList>
            <person name="Wang G."/>
        </authorList>
    </citation>
    <scope>NUCLEOTIDE SEQUENCE [LARGE SCALE GENOMIC DNA]</scope>
    <source>
        <strain evidence="2 3">GYP-15</strain>
    </source>
</reference>
<evidence type="ECO:0000313" key="2">
    <source>
        <dbReference type="EMBL" id="TQV72235.1"/>
    </source>
</evidence>
<dbReference type="OrthoDB" id="542521at2"/>
<keyword evidence="3" id="KW-1185">Reference proteome</keyword>
<dbReference type="InterPro" id="IPR036388">
    <property type="entry name" value="WH-like_DNA-bd_sf"/>
</dbReference>
<dbReference type="PANTHER" id="PTHR43736">
    <property type="entry name" value="ADP-RIBOSE PYROPHOSPHATASE"/>
    <property type="match status" value="1"/>
</dbReference>
<dbReference type="Pfam" id="PF21906">
    <property type="entry name" value="WHD_NrtR"/>
    <property type="match status" value="1"/>
</dbReference>
<dbReference type="InterPro" id="IPR000086">
    <property type="entry name" value="NUDIX_hydrolase_dom"/>
</dbReference>
<organism evidence="2 3">
    <name type="scientific">Aliikangiella marina</name>
    <dbReference type="NCBI Taxonomy" id="1712262"/>
    <lineage>
        <taxon>Bacteria</taxon>
        <taxon>Pseudomonadati</taxon>
        <taxon>Pseudomonadota</taxon>
        <taxon>Gammaproteobacteria</taxon>
        <taxon>Oceanospirillales</taxon>
        <taxon>Pleioneaceae</taxon>
        <taxon>Aliikangiella</taxon>
    </lineage>
</organism>
<evidence type="ECO:0000313" key="3">
    <source>
        <dbReference type="Proteomes" id="UP000317839"/>
    </source>
</evidence>
<proteinExistence type="predicted"/>
<dbReference type="PROSITE" id="PS51462">
    <property type="entry name" value="NUDIX"/>
    <property type="match status" value="1"/>
</dbReference>
<dbReference type="SUPFAM" id="SSF55811">
    <property type="entry name" value="Nudix"/>
    <property type="match status" value="1"/>
</dbReference>
<dbReference type="InterPro" id="IPR054105">
    <property type="entry name" value="WHD_NrtR"/>
</dbReference>
<keyword evidence="2" id="KW-0378">Hydrolase</keyword>
<dbReference type="Pfam" id="PF00293">
    <property type="entry name" value="NUDIX"/>
    <property type="match status" value="1"/>
</dbReference>
<comment type="caution">
    <text evidence="2">The sequence shown here is derived from an EMBL/GenBank/DDBJ whole genome shotgun (WGS) entry which is preliminary data.</text>
</comment>
<sequence>MNTNPQEQAFLDNYNIHDYDVPLTSVDTVIFTIIDEKVQVLITKRKDFPFKDQWAIPGGFIDINHDKSIEATALRKLKEKTGYQVPYLEQLGAIGNGFRDPRGWSVTVTYFALVNAEDVSYEDDSRWCEIDDEGNISEELAFDHNELVVEAFQRLRSKAQYTTIALHVLPEKFTLSELQQSFEIILGGKLNKSGFRRRIIKGNVVEEVEGESKQTATRKAQLYRKSEDEDLHFYMREIYAK</sequence>
<dbReference type="RefSeq" id="WP_142943565.1">
    <property type="nucleotide sequence ID" value="NZ_VIKR01000005.1"/>
</dbReference>
<dbReference type="InterPro" id="IPR015797">
    <property type="entry name" value="NUDIX_hydrolase-like_dom_sf"/>
</dbReference>
<dbReference type="Gene3D" id="3.90.79.10">
    <property type="entry name" value="Nucleoside Triphosphate Pyrophosphohydrolase"/>
    <property type="match status" value="1"/>
</dbReference>
<feature type="domain" description="Nudix hydrolase" evidence="1">
    <location>
        <begin position="24"/>
        <end position="162"/>
    </location>
</feature>
<protein>
    <submittedName>
        <fullName evidence="2">NUDIX hydrolase</fullName>
    </submittedName>
</protein>